<dbReference type="EMBL" id="LYXE01000009">
    <property type="protein sequence ID" value="PDW01295.1"/>
    <property type="molecule type" value="Genomic_DNA"/>
</dbReference>
<reference evidence="2 3" key="1">
    <citation type="submission" date="2016-05" db="EMBL/GenBank/DDBJ databases">
        <authorList>
            <person name="Lavstsen T."/>
            <person name="Jespersen J.S."/>
        </authorList>
    </citation>
    <scope>NUCLEOTIDE SEQUENCE [LARGE SCALE GENOMIC DNA]</scope>
    <source>
        <strain evidence="2 3">B7-9</strain>
    </source>
</reference>
<keyword evidence="1" id="KW-0472">Membrane</keyword>
<evidence type="ECO:0000256" key="1">
    <source>
        <dbReference type="SAM" id="Phobius"/>
    </source>
</evidence>
<organism evidence="2 3">
    <name type="scientific">Candidatus Chloroploca asiatica</name>
    <dbReference type="NCBI Taxonomy" id="1506545"/>
    <lineage>
        <taxon>Bacteria</taxon>
        <taxon>Bacillati</taxon>
        <taxon>Chloroflexota</taxon>
        <taxon>Chloroflexia</taxon>
        <taxon>Chloroflexales</taxon>
        <taxon>Chloroflexineae</taxon>
        <taxon>Oscillochloridaceae</taxon>
        <taxon>Candidatus Chloroploca</taxon>
    </lineage>
</organism>
<dbReference type="RefSeq" id="WP_216361422.1">
    <property type="nucleotide sequence ID" value="NZ_LYXE01000009.1"/>
</dbReference>
<dbReference type="AlphaFoldDB" id="A0A2H3KTU0"/>
<dbReference type="Proteomes" id="UP000220922">
    <property type="component" value="Unassembled WGS sequence"/>
</dbReference>
<keyword evidence="1" id="KW-0812">Transmembrane</keyword>
<feature type="transmembrane region" description="Helical" evidence="1">
    <location>
        <begin position="32"/>
        <end position="49"/>
    </location>
</feature>
<evidence type="ECO:0000313" key="3">
    <source>
        <dbReference type="Proteomes" id="UP000220922"/>
    </source>
</evidence>
<keyword evidence="1" id="KW-1133">Transmembrane helix</keyword>
<gene>
    <name evidence="2" type="ORF">A9Q02_07635</name>
</gene>
<proteinExistence type="predicted"/>
<protein>
    <recommendedName>
        <fullName evidence="4">Cell division protein FtsL</fullName>
    </recommendedName>
</protein>
<evidence type="ECO:0008006" key="4">
    <source>
        <dbReference type="Google" id="ProtNLM"/>
    </source>
</evidence>
<keyword evidence="3" id="KW-1185">Reference proteome</keyword>
<sequence>MAINSQRISLIEGARARRMALPRYLRIDGSRYLLGLVLILSLMSLIVLVQTGVVATKGYALAGLEAEKVTLLRERSLLQERQARAQSLDRIRRRAEQLGMRPVTADQVRYVDLMIKPALVPLAPELSGATTEESQP</sequence>
<comment type="caution">
    <text evidence="2">The sequence shown here is derived from an EMBL/GenBank/DDBJ whole genome shotgun (WGS) entry which is preliminary data.</text>
</comment>
<name>A0A2H3KTU0_9CHLR</name>
<accession>A0A2H3KTU0</accession>
<evidence type="ECO:0000313" key="2">
    <source>
        <dbReference type="EMBL" id="PDW01295.1"/>
    </source>
</evidence>